<dbReference type="AlphaFoldDB" id="A0A0J6T4D1"/>
<proteinExistence type="predicted"/>
<dbReference type="EMBL" id="LABX01000020">
    <property type="protein sequence ID" value="KMO40443.1"/>
    <property type="molecule type" value="Genomic_DNA"/>
</dbReference>
<gene>
    <name evidence="2" type="ORF">VP06_02710</name>
</gene>
<dbReference type="Proteomes" id="UP000035929">
    <property type="component" value="Unassembled WGS sequence"/>
</dbReference>
<evidence type="ECO:0000313" key="2">
    <source>
        <dbReference type="EMBL" id="KMO40443.1"/>
    </source>
</evidence>
<evidence type="ECO:0000313" key="3">
    <source>
        <dbReference type="Proteomes" id="UP000035929"/>
    </source>
</evidence>
<name>A0A0J6T4D1_9HYPH</name>
<evidence type="ECO:0000256" key="1">
    <source>
        <dbReference type="SAM" id="MobiDB-lite"/>
    </source>
</evidence>
<sequence length="114" mass="11621">MIGARTPAERVSLGTILTLQASSPRVSPEQRTQADGNGAASTQANQPDGEAGPSLDLLKGQAKPPTAGDLGALRPVDLAGESAKLQNLSNRQPVGAPGYGLTAQNPQSLLHLFA</sequence>
<organism evidence="2 3">
    <name type="scientific">Methylobacterium aquaticum</name>
    <dbReference type="NCBI Taxonomy" id="270351"/>
    <lineage>
        <taxon>Bacteria</taxon>
        <taxon>Pseudomonadati</taxon>
        <taxon>Pseudomonadota</taxon>
        <taxon>Alphaproteobacteria</taxon>
        <taxon>Hyphomicrobiales</taxon>
        <taxon>Methylobacteriaceae</taxon>
        <taxon>Methylobacterium</taxon>
    </lineage>
</organism>
<feature type="region of interest" description="Disordered" evidence="1">
    <location>
        <begin position="15"/>
        <end position="72"/>
    </location>
</feature>
<feature type="compositionally biased region" description="Polar residues" evidence="1">
    <location>
        <begin position="15"/>
        <end position="46"/>
    </location>
</feature>
<accession>A0A0J6T4D1</accession>
<comment type="caution">
    <text evidence="2">The sequence shown here is derived from an EMBL/GenBank/DDBJ whole genome shotgun (WGS) entry which is preliminary data.</text>
</comment>
<dbReference type="PATRIC" id="fig|270351.6.peg.2820"/>
<protein>
    <submittedName>
        <fullName evidence="2">Uncharacterized protein</fullName>
    </submittedName>
</protein>
<reference evidence="2 3" key="1">
    <citation type="submission" date="2015-03" db="EMBL/GenBank/DDBJ databases">
        <title>Genome sequencing of Methylobacterium aquaticum DSM16371 type strain.</title>
        <authorList>
            <person name="Chaudhry V."/>
            <person name="Patil P.B."/>
        </authorList>
    </citation>
    <scope>NUCLEOTIDE SEQUENCE [LARGE SCALE GENOMIC DNA]</scope>
    <source>
        <strain evidence="2 3">DSM 16371</strain>
    </source>
</reference>